<evidence type="ECO:0000313" key="1">
    <source>
        <dbReference type="EMBL" id="KHN69949.1"/>
    </source>
</evidence>
<keyword evidence="2" id="KW-1185">Reference proteome</keyword>
<dbReference type="EMBL" id="JOKQ01000004">
    <property type="protein sequence ID" value="KHN69949.1"/>
    <property type="molecule type" value="Genomic_DNA"/>
</dbReference>
<evidence type="ECO:0000313" key="2">
    <source>
        <dbReference type="Proteomes" id="UP000031056"/>
    </source>
</evidence>
<dbReference type="HOGENOM" id="CLU_138075_0_0_1"/>
<name>A0A0B2UL03_9MICR</name>
<accession>A0A0B2UL03</accession>
<dbReference type="InParanoid" id="A0A0B2UL03"/>
<dbReference type="OrthoDB" id="2190490at2759"/>
<dbReference type="Proteomes" id="UP000031056">
    <property type="component" value="Unassembled WGS sequence"/>
</dbReference>
<dbReference type="AlphaFoldDB" id="A0A0B2UL03"/>
<dbReference type="RefSeq" id="XP_014563991.1">
    <property type="nucleotide sequence ID" value="XM_014708505.1"/>
</dbReference>
<protein>
    <submittedName>
        <fullName evidence="1">Uncharacterized protein</fullName>
    </submittedName>
</protein>
<sequence length="140" mass="16500">MVLVIDVFRVPGEFVLQELFGRTVTNELNGGVEKMIEKMLVDDNVHVVHKEAICENEMRWLRYYSNEVVEVLTEMNVQYVNKNKKTVKYYYVTRDCMGRCKGLEEVEEGCVEKKEMHDKTSYLPYIEAQCDEEVIFPDDE</sequence>
<dbReference type="GeneID" id="26261585"/>
<comment type="caution">
    <text evidence="1">The sequence shown here is derived from an EMBL/GenBank/DDBJ whole genome shotgun (WGS) entry which is preliminary data.</text>
</comment>
<proteinExistence type="predicted"/>
<organism evidence="1 2">
    <name type="scientific">Ordospora colligata OC4</name>
    <dbReference type="NCBI Taxonomy" id="1354746"/>
    <lineage>
        <taxon>Eukaryota</taxon>
        <taxon>Fungi</taxon>
        <taxon>Fungi incertae sedis</taxon>
        <taxon>Microsporidia</taxon>
        <taxon>Ordosporidae</taxon>
        <taxon>Ordospora</taxon>
    </lineage>
</organism>
<gene>
    <name evidence="1" type="ORF">M896_041470</name>
</gene>
<reference evidence="1 2" key="1">
    <citation type="journal article" date="2014" name="MBio">
        <title>The Ordospora colligata genome; evolution of extreme reduction in microsporidia and host-to-parasite horizontal gene transfer.</title>
        <authorList>
            <person name="Pombert J.-F."/>
            <person name="Haag K.L."/>
            <person name="Beidas S."/>
            <person name="Ebert D."/>
            <person name="Keeling P.J."/>
        </authorList>
    </citation>
    <scope>NUCLEOTIDE SEQUENCE [LARGE SCALE GENOMIC DNA]</scope>
    <source>
        <strain evidence="1 2">OC4</strain>
    </source>
</reference>
<dbReference type="VEuPathDB" id="MicrosporidiaDB:M896_041470"/>